<dbReference type="InterPro" id="IPR046336">
    <property type="entry name" value="Lon_prtase_N_sf"/>
</dbReference>
<keyword evidence="3" id="KW-1185">Reference proteome</keyword>
<dbReference type="Gene3D" id="2.30.130.40">
    <property type="entry name" value="LON domain-like"/>
    <property type="match status" value="1"/>
</dbReference>
<protein>
    <recommendedName>
        <fullName evidence="1">Lon N-terminal domain-containing protein</fullName>
    </recommendedName>
</protein>
<dbReference type="SUPFAM" id="SSF88697">
    <property type="entry name" value="PUA domain-like"/>
    <property type="match status" value="1"/>
</dbReference>
<dbReference type="InterPro" id="IPR003111">
    <property type="entry name" value="Lon_prtase_N"/>
</dbReference>
<name>A0A5C6QK92_9GAMM</name>
<proteinExistence type="predicted"/>
<dbReference type="InterPro" id="IPR015947">
    <property type="entry name" value="PUA-like_sf"/>
</dbReference>
<dbReference type="EMBL" id="VOLT01000003">
    <property type="protein sequence ID" value="TWX69626.1"/>
    <property type="molecule type" value="Genomic_DNA"/>
</dbReference>
<dbReference type="PANTHER" id="PTHR46732:SF8">
    <property type="entry name" value="ATP-DEPENDENT PROTEASE LA (LON) DOMAIN PROTEIN"/>
    <property type="match status" value="1"/>
</dbReference>
<comment type="caution">
    <text evidence="2">The sequence shown here is derived from an EMBL/GenBank/DDBJ whole genome shotgun (WGS) entry which is preliminary data.</text>
</comment>
<reference evidence="2 3" key="1">
    <citation type="submission" date="2019-07" db="EMBL/GenBank/DDBJ databases">
        <title>Genomes of sea-ice associated Colwellia species.</title>
        <authorList>
            <person name="Bowman J.P."/>
        </authorList>
    </citation>
    <scope>NUCLEOTIDE SEQUENCE [LARGE SCALE GENOMIC DNA]</scope>
    <source>
        <strain evidence="2 3">ACAM 459</strain>
    </source>
</reference>
<accession>A0A5C6QK92</accession>
<dbReference type="RefSeq" id="WP_146785347.1">
    <property type="nucleotide sequence ID" value="NZ_VOLT01000003.1"/>
</dbReference>
<dbReference type="AlphaFoldDB" id="A0A5C6QK92"/>
<dbReference type="Pfam" id="PF02190">
    <property type="entry name" value="LON_substr_bdg"/>
    <property type="match status" value="1"/>
</dbReference>
<evidence type="ECO:0000313" key="2">
    <source>
        <dbReference type="EMBL" id="TWX69626.1"/>
    </source>
</evidence>
<evidence type="ECO:0000313" key="3">
    <source>
        <dbReference type="Proteomes" id="UP000321822"/>
    </source>
</evidence>
<dbReference type="OrthoDB" id="8558970at2"/>
<gene>
    <name evidence="2" type="ORF">ESZ36_06630</name>
</gene>
<organism evidence="2 3">
    <name type="scientific">Colwellia demingiae</name>
    <dbReference type="NCBI Taxonomy" id="89401"/>
    <lineage>
        <taxon>Bacteria</taxon>
        <taxon>Pseudomonadati</taxon>
        <taxon>Pseudomonadota</taxon>
        <taxon>Gammaproteobacteria</taxon>
        <taxon>Alteromonadales</taxon>
        <taxon>Colwelliaceae</taxon>
        <taxon>Colwellia</taxon>
    </lineage>
</organism>
<dbReference type="PANTHER" id="PTHR46732">
    <property type="entry name" value="ATP-DEPENDENT PROTEASE LA (LON) DOMAIN PROTEIN"/>
    <property type="match status" value="1"/>
</dbReference>
<sequence>MKKINTTLPIFPLPVFLLPGGVTKLRIFEPRYLKMVSTALSGEGFVVWLQDKYISANEKSTNMPWGSWVEIINFDQGDDGILEIDVKCKSLVAINSITQDEKNLHFGDVSCIPHWSEVHVDKVYGELSTSLASVFAENESLDNLYPQKGLNDSHWVLARWIEILPIELNEKNAFVVSYSFKEAKAFVESVILE</sequence>
<evidence type="ECO:0000259" key="1">
    <source>
        <dbReference type="Pfam" id="PF02190"/>
    </source>
</evidence>
<dbReference type="Proteomes" id="UP000321822">
    <property type="component" value="Unassembled WGS sequence"/>
</dbReference>
<feature type="domain" description="Lon N-terminal" evidence="1">
    <location>
        <begin position="7"/>
        <end position="171"/>
    </location>
</feature>